<feature type="domain" description="Synaptonemal complex protein 2 armadillo-repeat-like" evidence="7">
    <location>
        <begin position="73"/>
        <end position="121"/>
    </location>
</feature>
<evidence type="ECO:0000259" key="7">
    <source>
        <dbReference type="Pfam" id="PF18581"/>
    </source>
</evidence>
<dbReference type="InterPro" id="IPR024835">
    <property type="entry name" value="SYCP2-like"/>
</dbReference>
<dbReference type="Pfam" id="PF18581">
    <property type="entry name" value="SYCP2_ARLD"/>
    <property type="match status" value="1"/>
</dbReference>
<evidence type="ECO:0000259" key="8">
    <source>
        <dbReference type="Pfam" id="PF18584"/>
    </source>
</evidence>
<dbReference type="InterPro" id="IPR040560">
    <property type="entry name" value="SYCP2_SLD"/>
</dbReference>
<feature type="compositionally biased region" description="Basic and acidic residues" evidence="6">
    <location>
        <begin position="399"/>
        <end position="409"/>
    </location>
</feature>
<dbReference type="AlphaFoldDB" id="A0AAW0JAW1"/>
<comment type="caution">
    <text evidence="9">The sequence shown here is derived from an EMBL/GenBank/DDBJ whole genome shotgun (WGS) entry which is preliminary data.</text>
</comment>
<evidence type="ECO:0000313" key="10">
    <source>
        <dbReference type="Proteomes" id="UP001488838"/>
    </source>
</evidence>
<feature type="domain" description="Synaptonemal complex protein 2 Spt16M-like" evidence="8">
    <location>
        <begin position="193"/>
        <end position="258"/>
    </location>
</feature>
<feature type="compositionally biased region" description="Polar residues" evidence="6">
    <location>
        <begin position="432"/>
        <end position="443"/>
    </location>
</feature>
<dbReference type="GO" id="GO:0000800">
    <property type="term" value="C:lateral element"/>
    <property type="evidence" value="ECO:0007669"/>
    <property type="project" value="TreeGrafter"/>
</dbReference>
<dbReference type="GO" id="GO:0000779">
    <property type="term" value="C:condensed chromosome, centromeric region"/>
    <property type="evidence" value="ECO:0007669"/>
    <property type="project" value="TreeGrafter"/>
</dbReference>
<organism evidence="9 10">
    <name type="scientific">Myodes glareolus</name>
    <name type="common">Bank vole</name>
    <name type="synonym">Clethrionomys glareolus</name>
    <dbReference type="NCBI Taxonomy" id="447135"/>
    <lineage>
        <taxon>Eukaryota</taxon>
        <taxon>Metazoa</taxon>
        <taxon>Chordata</taxon>
        <taxon>Craniata</taxon>
        <taxon>Vertebrata</taxon>
        <taxon>Euteleostomi</taxon>
        <taxon>Mammalia</taxon>
        <taxon>Eutheria</taxon>
        <taxon>Euarchontoglires</taxon>
        <taxon>Glires</taxon>
        <taxon>Rodentia</taxon>
        <taxon>Myomorpha</taxon>
        <taxon>Muroidea</taxon>
        <taxon>Cricetidae</taxon>
        <taxon>Arvicolinae</taxon>
        <taxon>Myodes</taxon>
    </lineage>
</organism>
<evidence type="ECO:0000313" key="9">
    <source>
        <dbReference type="EMBL" id="KAK7823677.1"/>
    </source>
</evidence>
<accession>A0AAW0JAW1</accession>
<keyword evidence="4" id="KW-0158">Chromosome</keyword>
<gene>
    <name evidence="9" type="ORF">U0070_003329</name>
</gene>
<keyword evidence="5" id="KW-0539">Nucleus</keyword>
<dbReference type="GO" id="GO:0140013">
    <property type="term" value="P:meiotic nuclear division"/>
    <property type="evidence" value="ECO:0007669"/>
    <property type="project" value="TreeGrafter"/>
</dbReference>
<evidence type="ECO:0000256" key="6">
    <source>
        <dbReference type="SAM" id="MobiDB-lite"/>
    </source>
</evidence>
<comment type="subcellular location">
    <subcellularLocation>
        <location evidence="2">Chromosome</location>
    </subcellularLocation>
    <subcellularLocation>
        <location evidence="1">Nucleus</location>
    </subcellularLocation>
</comment>
<protein>
    <submittedName>
        <fullName evidence="9">Uncharacterized protein</fullName>
    </submittedName>
</protein>
<sequence>MPEVTGFLMTKDTASDALLTKALGDFFDTALVRTEALRGVMPTVGAGIEIISRHSRKGVGSDSFQRPFDAFTIALSGTIQMLDSFVLSLGRLVADGTMELSIHQEALSTLNCILDAAPREERRKLSSAEDTCSLISIFISAGVHFNYNQQVALSEALCRMTVGTLRNELALQWFDDAVLAEAFKEIKNREFETSALWEPAHLPKEAVFRFSITENDRMKMLIVFLKEPIIISKKEAKTIEIHFDRQLDISQASLRALGGDKQIPVLIQVSPGLEKEDGEIPSGPEQEAEITSKHEYPSHVLESPVQTPAFQLDDAKDDSAFKRDRERDRRIPGVCNEITGKRSYNLYAQLRLVSVSKVDNRAMLKNMVLPLSPISSDRAREKDQIVSQELFMENSFKHKLENSDHREMPDGSVAAPKQSRFEDAPGSPAVTGISTPSQEDIPDNANSYALKTALENFTTDMKRKFEDNSLRRELESVVPWPERCPSCLCSAQPAAEPGRNWEHSLVVTMVTSRGRPLGGNGA</sequence>
<reference evidence="9 10" key="1">
    <citation type="journal article" date="2023" name="bioRxiv">
        <title>Conserved and derived expression patterns and positive selection on dental genes reveal complex evolutionary context of ever-growing rodent molars.</title>
        <authorList>
            <person name="Calamari Z.T."/>
            <person name="Song A."/>
            <person name="Cohen E."/>
            <person name="Akter M."/>
            <person name="Roy R.D."/>
            <person name="Hallikas O."/>
            <person name="Christensen M.M."/>
            <person name="Li P."/>
            <person name="Marangoni P."/>
            <person name="Jernvall J."/>
            <person name="Klein O.D."/>
        </authorList>
    </citation>
    <scope>NUCLEOTIDE SEQUENCE [LARGE SCALE GENOMIC DNA]</scope>
    <source>
        <strain evidence="9">V071</strain>
    </source>
</reference>
<evidence type="ECO:0000256" key="1">
    <source>
        <dbReference type="ARBA" id="ARBA00004123"/>
    </source>
</evidence>
<keyword evidence="10" id="KW-1185">Reference proteome</keyword>
<dbReference type="EMBL" id="JBBHLL010000050">
    <property type="protein sequence ID" value="KAK7823677.1"/>
    <property type="molecule type" value="Genomic_DNA"/>
</dbReference>
<comment type="similarity">
    <text evidence="3">Belongs to the SYCP2 family.</text>
</comment>
<proteinExistence type="inferred from homology"/>
<feature type="region of interest" description="Disordered" evidence="6">
    <location>
        <begin position="399"/>
        <end position="443"/>
    </location>
</feature>
<dbReference type="PANTHER" id="PTHR15607:SF14">
    <property type="entry name" value="SYNAPTONEMAL COMPLEX PROTEIN 2-LIKE"/>
    <property type="match status" value="1"/>
</dbReference>
<dbReference type="Pfam" id="PF18584">
    <property type="entry name" value="SYCP2_SLD"/>
    <property type="match status" value="1"/>
</dbReference>
<evidence type="ECO:0000256" key="5">
    <source>
        <dbReference type="ARBA" id="ARBA00023242"/>
    </source>
</evidence>
<evidence type="ECO:0000256" key="3">
    <source>
        <dbReference type="ARBA" id="ARBA00007960"/>
    </source>
</evidence>
<dbReference type="Proteomes" id="UP001488838">
    <property type="component" value="Unassembled WGS sequence"/>
</dbReference>
<dbReference type="PANTHER" id="PTHR15607">
    <property type="entry name" value="SYNAPTONEMAL COMPLEX PROTEIN-RELATED"/>
    <property type="match status" value="1"/>
</dbReference>
<dbReference type="InterPro" id="IPR041322">
    <property type="entry name" value="SYCP2_ARLD"/>
</dbReference>
<evidence type="ECO:0000256" key="4">
    <source>
        <dbReference type="ARBA" id="ARBA00022454"/>
    </source>
</evidence>
<name>A0AAW0JAW1_MYOGA</name>
<evidence type="ECO:0000256" key="2">
    <source>
        <dbReference type="ARBA" id="ARBA00004286"/>
    </source>
</evidence>